<protein>
    <recommendedName>
        <fullName evidence="8">J domain-containing protein</fullName>
    </recommendedName>
</protein>
<keyword evidence="5 7" id="KW-0472">Membrane</keyword>
<feature type="transmembrane region" description="Helical" evidence="7">
    <location>
        <begin position="238"/>
        <end position="259"/>
    </location>
</feature>
<dbReference type="Gene3D" id="1.10.287.110">
    <property type="entry name" value="DnaJ domain"/>
    <property type="match status" value="1"/>
</dbReference>
<dbReference type="InterPro" id="IPR036869">
    <property type="entry name" value="J_dom_sf"/>
</dbReference>
<dbReference type="GO" id="GO:0005789">
    <property type="term" value="C:endoplasmic reticulum membrane"/>
    <property type="evidence" value="ECO:0007669"/>
    <property type="project" value="UniProtKB-SubCell"/>
</dbReference>
<dbReference type="PANTHER" id="PTHR43908:SF3">
    <property type="entry name" value="AT29763P-RELATED"/>
    <property type="match status" value="1"/>
</dbReference>
<evidence type="ECO:0000256" key="6">
    <source>
        <dbReference type="SAM" id="MobiDB-lite"/>
    </source>
</evidence>
<keyword evidence="2 7" id="KW-0812">Transmembrane</keyword>
<dbReference type="PROSITE" id="PS00636">
    <property type="entry name" value="DNAJ_1"/>
    <property type="match status" value="1"/>
</dbReference>
<keyword evidence="4 7" id="KW-1133">Transmembrane helix</keyword>
<dbReference type="FunFam" id="1.10.287.110:FF:000070">
    <property type="entry name" value="Endoplasmic reticulum protein, putative"/>
    <property type="match status" value="1"/>
</dbReference>
<dbReference type="InterPro" id="IPR001623">
    <property type="entry name" value="DnaJ_domain"/>
</dbReference>
<dbReference type="EMBL" id="HACG01025934">
    <property type="protein sequence ID" value="CEK72799.1"/>
    <property type="molecule type" value="Transcribed_RNA"/>
</dbReference>
<reference evidence="9" key="1">
    <citation type="submission" date="2014-12" db="EMBL/GenBank/DDBJ databases">
        <title>Insight into the proteome of Arion vulgaris.</title>
        <authorList>
            <person name="Aradska J."/>
            <person name="Bulat T."/>
            <person name="Smidak R."/>
            <person name="Sarate P."/>
            <person name="Gangsoo J."/>
            <person name="Sialana F."/>
            <person name="Bilban M."/>
            <person name="Lubec G."/>
        </authorList>
    </citation>
    <scope>NUCLEOTIDE SEQUENCE</scope>
    <source>
        <tissue evidence="9">Skin</tissue>
    </source>
</reference>
<evidence type="ECO:0000256" key="2">
    <source>
        <dbReference type="ARBA" id="ARBA00022692"/>
    </source>
</evidence>
<feature type="region of interest" description="Disordered" evidence="6">
    <location>
        <begin position="52"/>
        <end position="88"/>
    </location>
</feature>
<dbReference type="Pfam" id="PF09320">
    <property type="entry name" value="DUF1977"/>
    <property type="match status" value="1"/>
</dbReference>
<evidence type="ECO:0000256" key="3">
    <source>
        <dbReference type="ARBA" id="ARBA00022824"/>
    </source>
</evidence>
<dbReference type="AlphaFoldDB" id="A0A0B6ZVZ3"/>
<gene>
    <name evidence="9" type="primary">ORF84009</name>
</gene>
<feature type="domain" description="J" evidence="8">
    <location>
        <begin position="108"/>
        <end position="172"/>
    </location>
</feature>
<dbReference type="PRINTS" id="PR00625">
    <property type="entry name" value="JDOMAIN"/>
</dbReference>
<dbReference type="Pfam" id="PF00226">
    <property type="entry name" value="DnaJ"/>
    <property type="match status" value="1"/>
</dbReference>
<dbReference type="GO" id="GO:0030544">
    <property type="term" value="F:Hsp70 protein binding"/>
    <property type="evidence" value="ECO:0007669"/>
    <property type="project" value="TreeGrafter"/>
</dbReference>
<name>A0A0B6ZVZ3_9EUPU</name>
<dbReference type="SMART" id="SM00271">
    <property type="entry name" value="DnaJ"/>
    <property type="match status" value="1"/>
</dbReference>
<dbReference type="InterPro" id="IPR015399">
    <property type="entry name" value="DUF1977_DnaJ-like"/>
</dbReference>
<dbReference type="CDD" id="cd06257">
    <property type="entry name" value="DnaJ"/>
    <property type="match status" value="1"/>
</dbReference>
<evidence type="ECO:0000256" key="4">
    <source>
        <dbReference type="ARBA" id="ARBA00022989"/>
    </source>
</evidence>
<dbReference type="GO" id="GO:0071218">
    <property type="term" value="P:cellular response to misfolded protein"/>
    <property type="evidence" value="ECO:0007669"/>
    <property type="project" value="TreeGrafter"/>
</dbReference>
<dbReference type="InterPro" id="IPR051100">
    <property type="entry name" value="DnaJ_subfamily_B/C"/>
</dbReference>
<evidence type="ECO:0000256" key="1">
    <source>
        <dbReference type="ARBA" id="ARBA00004389"/>
    </source>
</evidence>
<evidence type="ECO:0000256" key="5">
    <source>
        <dbReference type="ARBA" id="ARBA00023136"/>
    </source>
</evidence>
<dbReference type="InterPro" id="IPR018253">
    <property type="entry name" value="DnaJ_domain_CS"/>
</dbReference>
<evidence type="ECO:0000256" key="7">
    <source>
        <dbReference type="SAM" id="Phobius"/>
    </source>
</evidence>
<keyword evidence="3" id="KW-0256">Endoplasmic reticulum</keyword>
<sequence>MEGNKDESEKCISIALQCMESGNAAKARKFLVKAQKLYPSKKVADLLSKLEAPTLNGGTHSDDNNQTRQRKYSQSKTQKSSAESEVKQHAEYTKEQLAAVKRINSCKDMYEVLELSKDFTESDLKKAYRRLALQMHPDKNKAPSATEAFKAIGKAYSILSDKEKRKQYDQYGPEMQPSRLSRDHGDCSHSFEGDISPEELFNMFFGGAFPTGNINRRQHQQTRRTYQTSQQSESGLTLLFQLAPILLLVLMSLLSSFLVSDPVFSLHKTEKYKIERKTNSLQIPFFVKEDFRVEFASDLRRIENAVEEEYIGQLRNNCFRERNYKENMLWRARSYGDAKLYQKAMDLSTPSCDNLQKVYPG</sequence>
<dbReference type="PANTHER" id="PTHR43908">
    <property type="entry name" value="AT29763P-RELATED"/>
    <property type="match status" value="1"/>
</dbReference>
<evidence type="ECO:0000259" key="8">
    <source>
        <dbReference type="PROSITE" id="PS50076"/>
    </source>
</evidence>
<comment type="subcellular location">
    <subcellularLocation>
        <location evidence="1">Endoplasmic reticulum membrane</location>
        <topology evidence="1">Single-pass membrane protein</topology>
    </subcellularLocation>
</comment>
<dbReference type="PROSITE" id="PS50076">
    <property type="entry name" value="DNAJ_2"/>
    <property type="match status" value="1"/>
</dbReference>
<evidence type="ECO:0000313" key="9">
    <source>
        <dbReference type="EMBL" id="CEK72799.1"/>
    </source>
</evidence>
<accession>A0A0B6ZVZ3</accession>
<organism evidence="9">
    <name type="scientific">Arion vulgaris</name>
    <dbReference type="NCBI Taxonomy" id="1028688"/>
    <lineage>
        <taxon>Eukaryota</taxon>
        <taxon>Metazoa</taxon>
        <taxon>Spiralia</taxon>
        <taxon>Lophotrochozoa</taxon>
        <taxon>Mollusca</taxon>
        <taxon>Gastropoda</taxon>
        <taxon>Heterobranchia</taxon>
        <taxon>Euthyneura</taxon>
        <taxon>Panpulmonata</taxon>
        <taxon>Eupulmonata</taxon>
        <taxon>Stylommatophora</taxon>
        <taxon>Helicina</taxon>
        <taxon>Arionoidea</taxon>
        <taxon>Arionidae</taxon>
        <taxon>Arion</taxon>
    </lineage>
</organism>
<proteinExistence type="predicted"/>
<dbReference type="SUPFAM" id="SSF46565">
    <property type="entry name" value="Chaperone J-domain"/>
    <property type="match status" value="1"/>
</dbReference>